<comment type="caution">
    <text evidence="1">The sequence shown here is derived from an EMBL/GenBank/DDBJ whole genome shotgun (WGS) entry which is preliminary data.</text>
</comment>
<evidence type="ECO:0000313" key="2">
    <source>
        <dbReference type="Proteomes" id="UP000593577"/>
    </source>
</evidence>
<evidence type="ECO:0000313" key="1">
    <source>
        <dbReference type="EMBL" id="MBA0697955.1"/>
    </source>
</evidence>
<keyword evidence="2" id="KW-1185">Reference proteome</keyword>
<dbReference type="Proteomes" id="UP000593577">
    <property type="component" value="Unassembled WGS sequence"/>
</dbReference>
<name>A0A7J8YEF0_GOSAI</name>
<gene>
    <name evidence="1" type="ORF">Goari_021471</name>
</gene>
<reference evidence="1 2" key="1">
    <citation type="journal article" date="2019" name="Genome Biol. Evol.">
        <title>Insights into the evolution of the New World diploid cottons (Gossypium, subgenus Houzingenia) based on genome sequencing.</title>
        <authorList>
            <person name="Grover C.E."/>
            <person name="Arick M.A. 2nd"/>
            <person name="Thrash A."/>
            <person name="Conover J.L."/>
            <person name="Sanders W.S."/>
            <person name="Peterson D.G."/>
            <person name="Frelichowski J.E."/>
            <person name="Scheffler J.A."/>
            <person name="Scheffler B.E."/>
            <person name="Wendel J.F."/>
        </authorList>
    </citation>
    <scope>NUCLEOTIDE SEQUENCE [LARGE SCALE GENOMIC DNA]</scope>
    <source>
        <strain evidence="1">185</strain>
        <tissue evidence="1">Leaf</tissue>
    </source>
</reference>
<dbReference type="AlphaFoldDB" id="A0A7J8YEF0"/>
<sequence length="32" mass="3474">HRPRWAGLSTTPETLDSQFAGFFPLLGASKGK</sequence>
<feature type="non-terminal residue" evidence="1">
    <location>
        <position position="32"/>
    </location>
</feature>
<protein>
    <submittedName>
        <fullName evidence="1">Uncharacterized protein</fullName>
    </submittedName>
</protein>
<organism evidence="1 2">
    <name type="scientific">Gossypium aridum</name>
    <name type="common">American cotton</name>
    <name type="synonym">Erioxylum aridum</name>
    <dbReference type="NCBI Taxonomy" id="34290"/>
    <lineage>
        <taxon>Eukaryota</taxon>
        <taxon>Viridiplantae</taxon>
        <taxon>Streptophyta</taxon>
        <taxon>Embryophyta</taxon>
        <taxon>Tracheophyta</taxon>
        <taxon>Spermatophyta</taxon>
        <taxon>Magnoliopsida</taxon>
        <taxon>eudicotyledons</taxon>
        <taxon>Gunneridae</taxon>
        <taxon>Pentapetalae</taxon>
        <taxon>rosids</taxon>
        <taxon>malvids</taxon>
        <taxon>Malvales</taxon>
        <taxon>Malvaceae</taxon>
        <taxon>Malvoideae</taxon>
        <taxon>Gossypium</taxon>
    </lineage>
</organism>
<feature type="non-terminal residue" evidence="1">
    <location>
        <position position="1"/>
    </location>
</feature>
<proteinExistence type="predicted"/>
<accession>A0A7J8YEF0</accession>
<dbReference type="EMBL" id="JABFAA010000012">
    <property type="protein sequence ID" value="MBA0697955.1"/>
    <property type="molecule type" value="Genomic_DNA"/>
</dbReference>